<evidence type="ECO:0000256" key="3">
    <source>
        <dbReference type="ARBA" id="ARBA00022842"/>
    </source>
</evidence>
<comment type="caution">
    <text evidence="5">The sequence shown here is derived from an EMBL/GenBank/DDBJ whole genome shotgun (WGS) entry which is preliminary data.</text>
</comment>
<name>A0A2A2H4M1_METBR</name>
<feature type="binding site" evidence="4">
    <location>
        <position position="223"/>
    </location>
    <ligand>
        <name>Mg(2+)</name>
        <dbReference type="ChEBI" id="CHEBI:18420"/>
    </ligand>
</feature>
<keyword evidence="6" id="KW-1185">Reference proteome</keyword>
<evidence type="ECO:0000256" key="4">
    <source>
        <dbReference type="HAMAP-Rule" id="MF_01139"/>
    </source>
</evidence>
<dbReference type="AlphaFoldDB" id="A0A2A2H4M1"/>
<feature type="binding site" evidence="4">
    <location>
        <begin position="79"/>
        <end position="81"/>
    </location>
    <ligand>
        <name>substrate</name>
    </ligand>
</feature>
<dbReference type="GO" id="GO:0016094">
    <property type="term" value="P:polyprenol biosynthetic process"/>
    <property type="evidence" value="ECO:0007669"/>
    <property type="project" value="TreeGrafter"/>
</dbReference>
<comment type="subunit">
    <text evidence="4">Homodimer.</text>
</comment>
<dbReference type="GO" id="GO:0045547">
    <property type="term" value="F:ditrans,polycis-polyprenyl diphosphate synthase [(2E,6E)-farnesyl diphosphate specific] activity"/>
    <property type="evidence" value="ECO:0007669"/>
    <property type="project" value="TreeGrafter"/>
</dbReference>
<comment type="cofactor">
    <cofactor evidence="4">
        <name>Mg(2+)</name>
        <dbReference type="ChEBI" id="CHEBI:18420"/>
    </cofactor>
    <text evidence="4">Binds 2 magnesium ions per subunit.</text>
</comment>
<gene>
    <name evidence="4" type="primary">uppS</name>
    <name evidence="5" type="ORF">ASJ80_05690</name>
</gene>
<feature type="binding site" evidence="4">
    <location>
        <position position="204"/>
    </location>
    <ligand>
        <name>substrate</name>
    </ligand>
</feature>
<evidence type="ECO:0000256" key="2">
    <source>
        <dbReference type="ARBA" id="ARBA00022723"/>
    </source>
</evidence>
<dbReference type="Gene3D" id="3.40.1180.10">
    <property type="entry name" value="Decaprenyl diphosphate synthase-like"/>
    <property type="match status" value="1"/>
</dbReference>
<dbReference type="GO" id="GO:0000287">
    <property type="term" value="F:magnesium ion binding"/>
    <property type="evidence" value="ECO:0007669"/>
    <property type="project" value="UniProtKB-UniRule"/>
</dbReference>
<feature type="binding site" evidence="4">
    <location>
        <position position="33"/>
    </location>
    <ligand>
        <name>Mg(2+)</name>
        <dbReference type="ChEBI" id="CHEBI:18420"/>
    </ligand>
</feature>
<dbReference type="RefSeq" id="WP_069584449.1">
    <property type="nucleotide sequence ID" value="NZ_LMVM01000023.1"/>
</dbReference>
<dbReference type="EC" id="2.5.1.89" evidence="4"/>
<dbReference type="PANTHER" id="PTHR10291:SF43">
    <property type="entry name" value="DEHYDRODOLICHYL DIPHOSPHATE SYNTHASE COMPLEX SUBUNIT DHDDS"/>
    <property type="match status" value="1"/>
</dbReference>
<comment type="similarity">
    <text evidence="4">Belongs to the UPP synthase family.</text>
</comment>
<feature type="binding site" evidence="4">
    <location>
        <position position="85"/>
    </location>
    <ligand>
        <name>substrate</name>
    </ligand>
</feature>
<feature type="active site" description="Proton acceptor" evidence="4">
    <location>
        <position position="82"/>
    </location>
</feature>
<dbReference type="SUPFAM" id="SSF64005">
    <property type="entry name" value="Undecaprenyl diphosphate synthase"/>
    <property type="match status" value="1"/>
</dbReference>
<keyword evidence="3 4" id="KW-0460">Magnesium</keyword>
<evidence type="ECO:0000313" key="5">
    <source>
        <dbReference type="EMBL" id="PAV04338.1"/>
    </source>
</evidence>
<dbReference type="Proteomes" id="UP000217784">
    <property type="component" value="Unassembled WGS sequence"/>
</dbReference>
<dbReference type="CDD" id="cd00475">
    <property type="entry name" value="Cis_IPPS"/>
    <property type="match status" value="1"/>
</dbReference>
<organism evidence="5 6">
    <name type="scientific">Methanobacterium bryantii</name>
    <dbReference type="NCBI Taxonomy" id="2161"/>
    <lineage>
        <taxon>Archaea</taxon>
        <taxon>Methanobacteriati</taxon>
        <taxon>Methanobacteriota</taxon>
        <taxon>Methanomada group</taxon>
        <taxon>Methanobacteria</taxon>
        <taxon>Methanobacteriales</taxon>
        <taxon>Methanobacteriaceae</taxon>
        <taxon>Methanobacterium</taxon>
    </lineage>
</organism>
<feature type="binding site" evidence="4">
    <location>
        <position position="83"/>
    </location>
    <ligand>
        <name>substrate</name>
    </ligand>
</feature>
<keyword evidence="1 4" id="KW-0808">Transferase</keyword>
<comment type="caution">
    <text evidence="4">Lacks conserved residue(s) required for the propagation of feature annotation.</text>
</comment>
<dbReference type="EMBL" id="LMVM01000023">
    <property type="protein sequence ID" value="PAV04338.1"/>
    <property type="molecule type" value="Genomic_DNA"/>
</dbReference>
<proteinExistence type="inferred from homology"/>
<feature type="binding site" evidence="4">
    <location>
        <position position="51"/>
    </location>
    <ligand>
        <name>substrate</name>
    </ligand>
</feature>
<dbReference type="InterPro" id="IPR001441">
    <property type="entry name" value="UPP_synth-like"/>
</dbReference>
<feature type="binding site" evidence="4">
    <location>
        <begin position="210"/>
        <end position="212"/>
    </location>
    <ligand>
        <name>substrate</name>
    </ligand>
</feature>
<reference evidence="5 6" key="1">
    <citation type="journal article" date="2017" name="BMC Genomics">
        <title>Genomic analysis of methanogenic archaea reveals a shift towards energy conservation.</title>
        <authorList>
            <person name="Gilmore S.P."/>
            <person name="Henske J.K."/>
            <person name="Sexton J.A."/>
            <person name="Solomon K.V."/>
            <person name="Seppala S."/>
            <person name="Yoo J.I."/>
            <person name="Huyett L.M."/>
            <person name="Pressman A."/>
            <person name="Cogan J.Z."/>
            <person name="Kivenson V."/>
            <person name="Peng X."/>
            <person name="Tan Y."/>
            <person name="Valentine D.L."/>
            <person name="O'Malley M.A."/>
        </authorList>
    </citation>
    <scope>NUCLEOTIDE SEQUENCE [LARGE SCALE GENOMIC DNA]</scope>
    <source>
        <strain evidence="5 6">M.o.H.</strain>
    </source>
</reference>
<accession>A0A2A2H4M1</accession>
<dbReference type="NCBIfam" id="TIGR00055">
    <property type="entry name" value="uppS"/>
    <property type="match status" value="1"/>
</dbReference>
<evidence type="ECO:0000256" key="1">
    <source>
        <dbReference type="ARBA" id="ARBA00022679"/>
    </source>
</evidence>
<feature type="binding site" evidence="4">
    <location>
        <begin position="34"/>
        <end position="37"/>
    </location>
    <ligand>
        <name>substrate</name>
    </ligand>
</feature>
<evidence type="ECO:0000313" key="6">
    <source>
        <dbReference type="Proteomes" id="UP000217784"/>
    </source>
</evidence>
<keyword evidence="2 4" id="KW-0479">Metal-binding</keyword>
<comment type="function">
    <text evidence="4">Catalyzes the sequential condensation of isopentenyl diphosphate (IPP) with geranylgeranyl diphosphate (GGPP) to yield (2Z,6Z,10Z,14Z,18Z,22Z,26Z,30E,34E,38E)-undecaprenyl diphosphate (tritrans,heptacis-UPP). It is probably the precursor of glycosyl carrier lipids.</text>
</comment>
<dbReference type="HAMAP" id="MF_01139">
    <property type="entry name" value="ISPT"/>
    <property type="match status" value="1"/>
</dbReference>
<protein>
    <recommendedName>
        <fullName evidence="4">Tritrans,polycis-undecaprenyl-diphosphate synthase (geranylgeranyl-diphosphate specific)</fullName>
        <ecNumber evidence="4">2.5.1.89</ecNumber>
    </recommendedName>
    <alternativeName>
        <fullName evidence="4">Undecaprenyl diphosphate synthase</fullName>
        <shortName evidence="4">UDS</shortName>
    </alternativeName>
    <alternativeName>
        <fullName evidence="4">Undecaprenyl pyrophosphate synthase</fullName>
        <shortName evidence="4">UPP synthase</shortName>
    </alternativeName>
</protein>
<dbReference type="OrthoDB" id="8293at2157"/>
<dbReference type="InterPro" id="IPR036424">
    <property type="entry name" value="UPP_synth-like_sf"/>
</dbReference>
<dbReference type="PANTHER" id="PTHR10291">
    <property type="entry name" value="DEHYDRODOLICHYL DIPHOSPHATE SYNTHASE FAMILY MEMBER"/>
    <property type="match status" value="1"/>
</dbReference>
<dbReference type="FunFam" id="3.40.1180.10:FF:000003">
    <property type="entry name" value="Isoprenyl transferase 2"/>
    <property type="match status" value="1"/>
</dbReference>
<feature type="active site" evidence="4">
    <location>
        <position position="33"/>
    </location>
</feature>
<sequence>MKQLKFIYDIYEWYISRNLKPENLPKHIAIIMDGNRRYTKIMGNMEVIDGHKKGVSTLEKVMDWSIELGIEIITVYAFSTENFKRPPKEVEGLMKLFQKNFEDVAKNPKIHKNEVRIKAVGNLNLLPEYVREAIRTAEESTAHYHKKHVNFAIGYDGRMEIIDAIKKISKEVKENKLDINEINEDIVNRNLYTAGLDDPNLIIRTSGEERLSGFLLWQSSYSELYFCDSLWPELRKVDFLRALRSYQERERRFGI</sequence>
<comment type="catalytic activity">
    <reaction evidence="4">
        <text>geranylgeranyl diphosphate + 7 isopentenyl diphosphate = tri-trans,hepta-cis-undecaprenyl diphosphate + 7 diphosphate</text>
        <dbReference type="Rhea" id="RHEA:27622"/>
        <dbReference type="ChEBI" id="CHEBI:33019"/>
        <dbReference type="ChEBI" id="CHEBI:57533"/>
        <dbReference type="ChEBI" id="CHEBI:60388"/>
        <dbReference type="ChEBI" id="CHEBI:128769"/>
        <dbReference type="EC" id="2.5.1.89"/>
    </reaction>
</comment>
<dbReference type="Pfam" id="PF01255">
    <property type="entry name" value="Prenyltransf"/>
    <property type="match status" value="1"/>
</dbReference>